<keyword evidence="1" id="KW-1133">Transmembrane helix</keyword>
<keyword evidence="1" id="KW-0812">Transmembrane</keyword>
<evidence type="ECO:0000313" key="2">
    <source>
        <dbReference type="EMBL" id="PVU86084.1"/>
    </source>
</evidence>
<sequence>MLLECSRWQALRADILAQYINIYRVQVAKKPPILHASISMRYLDPTVRYVNTKLTTAKFLNAMALLRHLVLKSYPKLAKAYLPAIENNFFRFPLTDKERKGANFSCPKSSTMKYLPPSVNDQLQLQQKEVLLSDLATTILQLRKSTVYREMNFAEKPPKISEPDTESLSETEVFNALSFSDGGFVQAQQTQATAPAAQSNNNPAGLWQSQMESVDFYSGSPVGECESEYREAKSFLEEKISSILSRKASTEIRYVFLLTIHSHCYKMKLDLEANKVQTDKNFALLTAAVFCSSKENRETQTSPQIEEAESTSRGNKLKNGDIANNMTNTTWGIVSGFCFYSGLWAPLKALMYINPKDLFTILYALQLHIVVGCPVLIYSDNTTAFSYVRKFGI</sequence>
<comment type="caution">
    <text evidence="2">The sequence shown here is derived from an EMBL/GenBank/DDBJ whole genome shotgun (WGS) entry which is preliminary data.</text>
</comment>
<dbReference type="Proteomes" id="UP000245383">
    <property type="component" value="Unassembled WGS sequence"/>
</dbReference>
<dbReference type="AlphaFoldDB" id="A0A2T9Y1C5"/>
<reference evidence="2 3" key="1">
    <citation type="journal article" date="2018" name="MBio">
        <title>Comparative Genomics Reveals the Core Gene Toolbox for the Fungus-Insect Symbiosis.</title>
        <authorList>
            <person name="Wang Y."/>
            <person name="Stata M."/>
            <person name="Wang W."/>
            <person name="Stajich J.E."/>
            <person name="White M.M."/>
            <person name="Moncalvo J.M."/>
        </authorList>
    </citation>
    <scope>NUCLEOTIDE SEQUENCE [LARGE SCALE GENOMIC DNA]</scope>
    <source>
        <strain evidence="2 3">SWE-8-4</strain>
    </source>
</reference>
<dbReference type="OrthoDB" id="2290035at2759"/>
<keyword evidence="3" id="KW-1185">Reference proteome</keyword>
<protein>
    <submittedName>
        <fullName evidence="2">Uncharacterized protein</fullName>
    </submittedName>
</protein>
<name>A0A2T9Y1C5_9FUNG</name>
<evidence type="ECO:0000256" key="1">
    <source>
        <dbReference type="SAM" id="Phobius"/>
    </source>
</evidence>
<proteinExistence type="predicted"/>
<feature type="transmembrane region" description="Helical" evidence="1">
    <location>
        <begin position="359"/>
        <end position="379"/>
    </location>
</feature>
<evidence type="ECO:0000313" key="3">
    <source>
        <dbReference type="Proteomes" id="UP000245383"/>
    </source>
</evidence>
<organism evidence="2 3">
    <name type="scientific">Smittium simulii</name>
    <dbReference type="NCBI Taxonomy" id="133385"/>
    <lineage>
        <taxon>Eukaryota</taxon>
        <taxon>Fungi</taxon>
        <taxon>Fungi incertae sedis</taxon>
        <taxon>Zoopagomycota</taxon>
        <taxon>Kickxellomycotina</taxon>
        <taxon>Harpellomycetes</taxon>
        <taxon>Harpellales</taxon>
        <taxon>Legeriomycetaceae</taxon>
        <taxon>Smittium</taxon>
    </lineage>
</organism>
<accession>A0A2T9Y1C5</accession>
<dbReference type="EMBL" id="MBFR01000731">
    <property type="protein sequence ID" value="PVU86084.1"/>
    <property type="molecule type" value="Genomic_DNA"/>
</dbReference>
<feature type="transmembrane region" description="Helical" evidence="1">
    <location>
        <begin position="329"/>
        <end position="347"/>
    </location>
</feature>
<gene>
    <name evidence="2" type="ORF">BB561_006816</name>
</gene>
<keyword evidence="1" id="KW-0472">Membrane</keyword>